<keyword evidence="2" id="KW-0812">Transmembrane</keyword>
<organism evidence="3 4">
    <name type="scientific">Streptomyces ipomoeae</name>
    <dbReference type="NCBI Taxonomy" id="103232"/>
    <lineage>
        <taxon>Bacteria</taxon>
        <taxon>Bacillati</taxon>
        <taxon>Actinomycetota</taxon>
        <taxon>Actinomycetes</taxon>
        <taxon>Kitasatosporales</taxon>
        <taxon>Streptomycetaceae</taxon>
        <taxon>Streptomyces</taxon>
    </lineage>
</organism>
<name>A0AAE9AZ03_9ACTN</name>
<evidence type="ECO:0000256" key="2">
    <source>
        <dbReference type="SAM" id="Phobius"/>
    </source>
</evidence>
<keyword evidence="2" id="KW-0472">Membrane</keyword>
<accession>A0AAE9AZ03</accession>
<reference evidence="3 4" key="1">
    <citation type="submission" date="2019-03" db="EMBL/GenBank/DDBJ databases">
        <title>Comparative genomic analyses of the sweetpotato soil rot pathogen, Streptomyces ipomoeae.</title>
        <authorList>
            <person name="Ruschel Soares N."/>
            <person name="Badger J.H."/>
            <person name="Huguet-Tapia J.C."/>
            <person name="Clark C.A."/>
            <person name="Pettis G.S."/>
        </authorList>
    </citation>
    <scope>NUCLEOTIDE SEQUENCE [LARGE SCALE GENOMIC DNA]</scope>
    <source>
        <strain evidence="3 4">88-35</strain>
    </source>
</reference>
<feature type="transmembrane region" description="Helical" evidence="2">
    <location>
        <begin position="57"/>
        <end position="76"/>
    </location>
</feature>
<gene>
    <name evidence="3" type="ORF">Sipo8835_26850</name>
</gene>
<proteinExistence type="predicted"/>
<keyword evidence="2" id="KW-1133">Transmembrane helix</keyword>
<sequence length="223" mass="23983">MVPRGRSGRQALAMSGVGPVEPGEGTRARELPEPDTEAPPPPPAGRFARAYTTHRRAVLAATTTAAVLAGGGYLYATRPEPPPPPLAPYPSQAVGVLYLGPVTPATSPTNRTFTFEMEVKALSDPPITVERMRQPYAALSLTTDPRTPFRTEQNDARTIVITMRVTECEKVPENAGLPFLDVTLRNTRAIEEHSFILGERYAQDLSNALHVACGNKSPSSPKA</sequence>
<dbReference type="EMBL" id="SPAZ01000225">
    <property type="protein sequence ID" value="TQE27618.1"/>
    <property type="molecule type" value="Genomic_DNA"/>
</dbReference>
<evidence type="ECO:0000313" key="4">
    <source>
        <dbReference type="Proteomes" id="UP000318720"/>
    </source>
</evidence>
<comment type="caution">
    <text evidence="3">The sequence shown here is derived from an EMBL/GenBank/DDBJ whole genome shotgun (WGS) entry which is preliminary data.</text>
</comment>
<protein>
    <submittedName>
        <fullName evidence="3">Tat pathway signal sequence domain protein</fullName>
    </submittedName>
</protein>
<evidence type="ECO:0000256" key="1">
    <source>
        <dbReference type="SAM" id="MobiDB-lite"/>
    </source>
</evidence>
<feature type="region of interest" description="Disordered" evidence="1">
    <location>
        <begin position="1"/>
        <end position="47"/>
    </location>
</feature>
<dbReference type="AlphaFoldDB" id="A0AAE9AZ03"/>
<dbReference type="Proteomes" id="UP000318720">
    <property type="component" value="Unassembled WGS sequence"/>
</dbReference>
<evidence type="ECO:0000313" key="3">
    <source>
        <dbReference type="EMBL" id="TQE27618.1"/>
    </source>
</evidence>